<protein>
    <recommendedName>
        <fullName evidence="2">2EXR domain-containing protein</fullName>
    </recommendedName>
</protein>
<keyword evidence="4" id="KW-1185">Reference proteome</keyword>
<dbReference type="Pfam" id="PF20150">
    <property type="entry name" value="2EXR"/>
    <property type="match status" value="1"/>
</dbReference>
<comment type="caution">
    <text evidence="3">The sequence shown here is derived from an EMBL/GenBank/DDBJ whole genome shotgun (WGS) entry which is preliminary data.</text>
</comment>
<evidence type="ECO:0000259" key="2">
    <source>
        <dbReference type="Pfam" id="PF20150"/>
    </source>
</evidence>
<dbReference type="PANTHER" id="PTHR35910">
    <property type="entry name" value="2EXR DOMAIN-CONTAINING PROTEIN"/>
    <property type="match status" value="1"/>
</dbReference>
<dbReference type="AlphaFoldDB" id="A0A7J6J548"/>
<feature type="compositionally biased region" description="Basic and acidic residues" evidence="1">
    <location>
        <begin position="19"/>
        <end position="30"/>
    </location>
</feature>
<dbReference type="EMBL" id="ANPB02000004">
    <property type="protein sequence ID" value="KAF4484951.1"/>
    <property type="molecule type" value="Genomic_DNA"/>
</dbReference>
<dbReference type="InterPro" id="IPR045518">
    <property type="entry name" value="2EXR"/>
</dbReference>
<name>A0A7J6J548_COLFN</name>
<reference evidence="3 4" key="1">
    <citation type="submission" date="2012-08" db="EMBL/GenBank/DDBJ databases">
        <authorList>
            <person name="Gan P.H.P."/>
            <person name="Ikeda K."/>
            <person name="Irieda H."/>
            <person name="Narusaka M."/>
            <person name="O'Connell R.J."/>
            <person name="Narusaka Y."/>
            <person name="Takano Y."/>
            <person name="Kubo Y."/>
            <person name="Shirasu K."/>
        </authorList>
    </citation>
    <scope>NUCLEOTIDE SEQUENCE [LARGE SCALE GENOMIC DNA]</scope>
    <source>
        <strain evidence="3 4">Nara gc5</strain>
    </source>
</reference>
<dbReference type="RefSeq" id="XP_031876960.1">
    <property type="nucleotide sequence ID" value="XM_032026592.1"/>
</dbReference>
<evidence type="ECO:0000313" key="3">
    <source>
        <dbReference type="EMBL" id="KAF4484951.1"/>
    </source>
</evidence>
<feature type="domain" description="2EXR" evidence="2">
    <location>
        <begin position="34"/>
        <end position="133"/>
    </location>
</feature>
<sequence>MLPIPTSTTTPVARTQTDGSREPKTPSRRPVDHFHLFPYLPAELRLKIWNFNLPPPRIVPIRCGAKSLSFAADVYPAAQRRPSNSGCISYASIPVNLHVCHESRVEAMKSYRLSFGMTRNPGQIFFDRYRDVLYFGARDGYMASESQFMTVMALCDPTDLAEVRHLAVNDSLFWIDSVYYQSMSAANLTVEVLKQVRTRMPRLESLVFIPRDENPVYYDQVELVEANRQSELVQIMSLQMEAGMKAVSEMFPDWRPPSWRIMALGCGLPAAVDWCRGGDIGTLPVEMEIDARS</sequence>
<dbReference type="PANTHER" id="PTHR35910:SF6">
    <property type="entry name" value="2EXR DOMAIN-CONTAINING PROTEIN"/>
    <property type="match status" value="1"/>
</dbReference>
<reference evidence="3 4" key="2">
    <citation type="submission" date="2020-04" db="EMBL/GenBank/DDBJ databases">
        <title>Genome sequencing and assembly of multiple isolates from the Colletotrichum gloeosporioides species complex.</title>
        <authorList>
            <person name="Gan P."/>
            <person name="Shirasu K."/>
        </authorList>
    </citation>
    <scope>NUCLEOTIDE SEQUENCE [LARGE SCALE GENOMIC DNA]</scope>
    <source>
        <strain evidence="3 4">Nara gc5</strain>
    </source>
</reference>
<proteinExistence type="predicted"/>
<evidence type="ECO:0000313" key="4">
    <source>
        <dbReference type="Proteomes" id="UP000011096"/>
    </source>
</evidence>
<dbReference type="OrthoDB" id="3557569at2759"/>
<feature type="region of interest" description="Disordered" evidence="1">
    <location>
        <begin position="1"/>
        <end position="30"/>
    </location>
</feature>
<organism evidence="3 4">
    <name type="scientific">Colletotrichum fructicola (strain Nara gc5)</name>
    <name type="common">Anthracnose fungus</name>
    <name type="synonym">Colletotrichum gloeosporioides (strain Nara gc5)</name>
    <dbReference type="NCBI Taxonomy" id="1213859"/>
    <lineage>
        <taxon>Eukaryota</taxon>
        <taxon>Fungi</taxon>
        <taxon>Dikarya</taxon>
        <taxon>Ascomycota</taxon>
        <taxon>Pezizomycotina</taxon>
        <taxon>Sordariomycetes</taxon>
        <taxon>Hypocreomycetidae</taxon>
        <taxon>Glomerellales</taxon>
        <taxon>Glomerellaceae</taxon>
        <taxon>Colletotrichum</taxon>
        <taxon>Colletotrichum gloeosporioides species complex</taxon>
    </lineage>
</organism>
<feature type="compositionally biased region" description="Polar residues" evidence="1">
    <location>
        <begin position="1"/>
        <end position="18"/>
    </location>
</feature>
<dbReference type="GeneID" id="43610729"/>
<accession>A0A7J6J548</accession>
<evidence type="ECO:0000256" key="1">
    <source>
        <dbReference type="SAM" id="MobiDB-lite"/>
    </source>
</evidence>
<dbReference type="InParanoid" id="A0A7J6J548"/>
<dbReference type="Proteomes" id="UP000011096">
    <property type="component" value="Unassembled WGS sequence"/>
</dbReference>
<gene>
    <name evidence="3" type="ORF">CGGC5_v007729</name>
</gene>